<dbReference type="Proteomes" id="UP000033881">
    <property type="component" value="Unassembled WGS sequence"/>
</dbReference>
<sequence length="146" mass="16915">MGADYYFETFLGMPLGEVVEMTTEEVSQTKYNEDTGKQYQIKKTTEVWRFNGQEYHPDGQRDDDDDDNDDLESKFAKKFGLEFCKGYYDMECEDILIGVSLARGNIEYDSLIQEIPEEKIEKARGRILEAFHDSNPRLFAVGYCSV</sequence>
<organism evidence="1 2">
    <name type="scientific">Candidatus Woesebacteria bacterium GW2011_GWB1_39_12</name>
    <dbReference type="NCBI Taxonomy" id="1618574"/>
    <lineage>
        <taxon>Bacteria</taxon>
        <taxon>Candidatus Woeseibacteriota</taxon>
    </lineage>
</organism>
<reference evidence="1 2" key="1">
    <citation type="journal article" date="2015" name="Nature">
        <title>rRNA introns, odd ribosomes, and small enigmatic genomes across a large radiation of phyla.</title>
        <authorList>
            <person name="Brown C.T."/>
            <person name="Hug L.A."/>
            <person name="Thomas B.C."/>
            <person name="Sharon I."/>
            <person name="Castelle C.J."/>
            <person name="Singh A."/>
            <person name="Wilkins M.J."/>
            <person name="Williams K.H."/>
            <person name="Banfield J.F."/>
        </authorList>
    </citation>
    <scope>NUCLEOTIDE SEQUENCE [LARGE SCALE GENOMIC DNA]</scope>
</reference>
<dbReference type="AlphaFoldDB" id="A0A0G0M6K2"/>
<gene>
    <name evidence="1" type="ORF">UT24_C0033G0012</name>
</gene>
<name>A0A0G0M6K2_9BACT</name>
<proteinExistence type="predicted"/>
<evidence type="ECO:0000313" key="1">
    <source>
        <dbReference type="EMBL" id="KKQ98857.1"/>
    </source>
</evidence>
<dbReference type="EMBL" id="LBWB01000033">
    <property type="protein sequence ID" value="KKQ98857.1"/>
    <property type="molecule type" value="Genomic_DNA"/>
</dbReference>
<evidence type="ECO:0000313" key="2">
    <source>
        <dbReference type="Proteomes" id="UP000033881"/>
    </source>
</evidence>
<dbReference type="STRING" id="1618574.UT24_C0033G0012"/>
<protein>
    <submittedName>
        <fullName evidence="1">Uncharacterized protein</fullName>
    </submittedName>
</protein>
<comment type="caution">
    <text evidence="1">The sequence shown here is derived from an EMBL/GenBank/DDBJ whole genome shotgun (WGS) entry which is preliminary data.</text>
</comment>
<accession>A0A0G0M6K2</accession>